<reference evidence="1" key="1">
    <citation type="submission" date="2018-01" db="EMBL/GenBank/DDBJ databases">
        <title>An insight into the sialome of Amazonian anophelines.</title>
        <authorList>
            <person name="Ribeiro J.M."/>
            <person name="Scarpassa V."/>
            <person name="Calvo E."/>
        </authorList>
    </citation>
    <scope>NUCLEOTIDE SEQUENCE</scope>
</reference>
<name>A0A2M4DFN4_ANODA</name>
<sequence length="347" mass="36597">MTLPFASSFTRAAPFSAPAAAAAAGVVEMLLLLVVVGETALLPSPLALSEFPRALFCSDCDGLPSLAALLVVLSSTPSRKLVPLSHLMLQGSSLSDTYSVSSFKLPDSTVARLRRTVSSFGVLRPLAISTYSPPTPASSSLSVPAVTPPTCPVVVQSSFVGDFLRWGSAPFSRPNTLFRGSSEPFRKSFGFFNSNDIDSVREGRLPDDLSVTDLLLVLAVGALDAPRCWCCCCSSSLLVGVMMHMDGMRLVLMVVFTFNRSVRSTHSTSDDSDCSGSAVGARFTSLVSPPAVPLAALAAAVALPSATSSRLLFSCWRSILMTSFCMSTPFRLIVPVLSSVLPSVLLE</sequence>
<accession>A0A2M4DFN4</accession>
<dbReference type="EMBL" id="GGFL01012165">
    <property type="protein sequence ID" value="MBW76343.1"/>
    <property type="molecule type" value="Transcribed_RNA"/>
</dbReference>
<organism evidence="1">
    <name type="scientific">Anopheles darlingi</name>
    <name type="common">Mosquito</name>
    <dbReference type="NCBI Taxonomy" id="43151"/>
    <lineage>
        <taxon>Eukaryota</taxon>
        <taxon>Metazoa</taxon>
        <taxon>Ecdysozoa</taxon>
        <taxon>Arthropoda</taxon>
        <taxon>Hexapoda</taxon>
        <taxon>Insecta</taxon>
        <taxon>Pterygota</taxon>
        <taxon>Neoptera</taxon>
        <taxon>Endopterygota</taxon>
        <taxon>Diptera</taxon>
        <taxon>Nematocera</taxon>
        <taxon>Culicoidea</taxon>
        <taxon>Culicidae</taxon>
        <taxon>Anophelinae</taxon>
        <taxon>Anopheles</taxon>
    </lineage>
</organism>
<evidence type="ECO:0000313" key="1">
    <source>
        <dbReference type="EMBL" id="MBW76343.1"/>
    </source>
</evidence>
<protein>
    <submittedName>
        <fullName evidence="1">Putative secreted protein</fullName>
    </submittedName>
</protein>
<dbReference type="AlphaFoldDB" id="A0A2M4DFN4"/>
<proteinExistence type="predicted"/>